<dbReference type="PROSITE" id="PS50113">
    <property type="entry name" value="PAC"/>
    <property type="match status" value="1"/>
</dbReference>
<evidence type="ECO:0000256" key="1">
    <source>
        <dbReference type="ARBA" id="ARBA00000085"/>
    </source>
</evidence>
<dbReference type="InterPro" id="IPR011006">
    <property type="entry name" value="CheY-like_superfamily"/>
</dbReference>
<dbReference type="InterPro" id="IPR004358">
    <property type="entry name" value="Sig_transdc_His_kin-like_C"/>
</dbReference>
<dbReference type="PROSITE" id="PS50112">
    <property type="entry name" value="PAS"/>
    <property type="match status" value="2"/>
</dbReference>
<evidence type="ECO:0000256" key="6">
    <source>
        <dbReference type="ARBA" id="ARBA00022777"/>
    </source>
</evidence>
<evidence type="ECO:0000313" key="15">
    <source>
        <dbReference type="Proteomes" id="UP001165962"/>
    </source>
</evidence>
<dbReference type="PROSITE" id="PS50109">
    <property type="entry name" value="HIS_KIN"/>
    <property type="match status" value="1"/>
</dbReference>
<dbReference type="EC" id="2.7.13.3" evidence="2"/>
<dbReference type="SUPFAM" id="SSF52172">
    <property type="entry name" value="CheY-like"/>
    <property type="match status" value="1"/>
</dbReference>
<dbReference type="InterPro" id="IPR003594">
    <property type="entry name" value="HATPase_dom"/>
</dbReference>
<dbReference type="SMART" id="SM00388">
    <property type="entry name" value="HisKA"/>
    <property type="match status" value="1"/>
</dbReference>
<dbReference type="InterPro" id="IPR036097">
    <property type="entry name" value="HisK_dim/P_sf"/>
</dbReference>
<dbReference type="InterPro" id="IPR000014">
    <property type="entry name" value="PAS"/>
</dbReference>
<dbReference type="SMART" id="SM00086">
    <property type="entry name" value="PAC"/>
    <property type="match status" value="2"/>
</dbReference>
<dbReference type="CDD" id="cd00082">
    <property type="entry name" value="HisKA"/>
    <property type="match status" value="1"/>
</dbReference>
<feature type="domain" description="Histidine kinase" evidence="10">
    <location>
        <begin position="270"/>
        <end position="492"/>
    </location>
</feature>
<dbReference type="CDD" id="cd00130">
    <property type="entry name" value="PAS"/>
    <property type="match status" value="2"/>
</dbReference>
<keyword evidence="15" id="KW-1185">Reference proteome</keyword>
<dbReference type="Pfam" id="PF13426">
    <property type="entry name" value="PAS_9"/>
    <property type="match status" value="1"/>
</dbReference>
<accession>A0ABX0JA99</accession>
<evidence type="ECO:0000256" key="2">
    <source>
        <dbReference type="ARBA" id="ARBA00012438"/>
    </source>
</evidence>
<feature type="domain" description="PAS" evidence="12">
    <location>
        <begin position="9"/>
        <end position="79"/>
    </location>
</feature>
<feature type="modified residue" description="4-aspartylphosphate" evidence="9">
    <location>
        <position position="563"/>
    </location>
</feature>
<comment type="caution">
    <text evidence="14">The sequence shown here is derived from an EMBL/GenBank/DDBJ whole genome shotgun (WGS) entry which is preliminary data.</text>
</comment>
<dbReference type="SUPFAM" id="SSF55874">
    <property type="entry name" value="ATPase domain of HSP90 chaperone/DNA topoisomerase II/histidine kinase"/>
    <property type="match status" value="1"/>
</dbReference>
<dbReference type="NCBIfam" id="TIGR00229">
    <property type="entry name" value="sensory_box"/>
    <property type="match status" value="2"/>
</dbReference>
<dbReference type="Gene3D" id="1.10.287.130">
    <property type="match status" value="1"/>
</dbReference>
<evidence type="ECO:0000256" key="5">
    <source>
        <dbReference type="ARBA" id="ARBA00022741"/>
    </source>
</evidence>
<dbReference type="PRINTS" id="PR00344">
    <property type="entry name" value="BCTRLSENSOR"/>
</dbReference>
<name>A0ABX0JA99_9BACL</name>
<dbReference type="Gene3D" id="3.40.50.2300">
    <property type="match status" value="1"/>
</dbReference>
<dbReference type="InterPro" id="IPR035965">
    <property type="entry name" value="PAS-like_dom_sf"/>
</dbReference>
<dbReference type="InterPro" id="IPR005467">
    <property type="entry name" value="His_kinase_dom"/>
</dbReference>
<evidence type="ECO:0000313" key="14">
    <source>
        <dbReference type="EMBL" id="NHN33380.1"/>
    </source>
</evidence>
<evidence type="ECO:0000256" key="4">
    <source>
        <dbReference type="ARBA" id="ARBA00022679"/>
    </source>
</evidence>
<keyword evidence="4" id="KW-0808">Transferase</keyword>
<dbReference type="RefSeq" id="WP_166153695.1">
    <property type="nucleotide sequence ID" value="NZ_JAAOIW010000012.1"/>
</dbReference>
<dbReference type="InterPro" id="IPR003661">
    <property type="entry name" value="HisK_dim/P_dom"/>
</dbReference>
<keyword evidence="7" id="KW-0067">ATP-binding</keyword>
<evidence type="ECO:0000256" key="3">
    <source>
        <dbReference type="ARBA" id="ARBA00022553"/>
    </source>
</evidence>
<evidence type="ECO:0000259" key="11">
    <source>
        <dbReference type="PROSITE" id="PS50110"/>
    </source>
</evidence>
<dbReference type="PROSITE" id="PS50110">
    <property type="entry name" value="RESPONSE_REGULATORY"/>
    <property type="match status" value="1"/>
</dbReference>
<feature type="domain" description="PAS" evidence="12">
    <location>
        <begin position="135"/>
        <end position="179"/>
    </location>
</feature>
<dbReference type="InterPro" id="IPR001610">
    <property type="entry name" value="PAC"/>
</dbReference>
<dbReference type="SUPFAM" id="SSF55785">
    <property type="entry name" value="PYP-like sensor domain (PAS domain)"/>
    <property type="match status" value="2"/>
</dbReference>
<dbReference type="SMART" id="SM00448">
    <property type="entry name" value="REC"/>
    <property type="match status" value="1"/>
</dbReference>
<dbReference type="EMBL" id="JAAOIW010000012">
    <property type="protein sequence ID" value="NHN33380.1"/>
    <property type="molecule type" value="Genomic_DNA"/>
</dbReference>
<dbReference type="InterPro" id="IPR001789">
    <property type="entry name" value="Sig_transdc_resp-reg_receiver"/>
</dbReference>
<dbReference type="Pfam" id="PF02518">
    <property type="entry name" value="HATPase_c"/>
    <property type="match status" value="1"/>
</dbReference>
<dbReference type="InterPro" id="IPR036890">
    <property type="entry name" value="HATPase_C_sf"/>
</dbReference>
<keyword evidence="3 9" id="KW-0597">Phosphoprotein</keyword>
<gene>
    <name evidence="14" type="ORF">G9U52_26565</name>
</gene>
<dbReference type="PANTHER" id="PTHR45339:SF3">
    <property type="entry name" value="HISTIDINE KINASE"/>
    <property type="match status" value="1"/>
</dbReference>
<dbReference type="CDD" id="cd17546">
    <property type="entry name" value="REC_hyHK_CKI1_RcsC-like"/>
    <property type="match status" value="1"/>
</dbReference>
<dbReference type="CDD" id="cd16922">
    <property type="entry name" value="HATPase_EvgS-ArcB-TorS-like"/>
    <property type="match status" value="1"/>
</dbReference>
<dbReference type="InterPro" id="IPR013655">
    <property type="entry name" value="PAS_fold_3"/>
</dbReference>
<evidence type="ECO:0000259" key="12">
    <source>
        <dbReference type="PROSITE" id="PS50112"/>
    </source>
</evidence>
<keyword evidence="5" id="KW-0547">Nucleotide-binding</keyword>
<dbReference type="Gene3D" id="3.30.565.10">
    <property type="entry name" value="Histidine kinase-like ATPase, C-terminal domain"/>
    <property type="match status" value="1"/>
</dbReference>
<evidence type="ECO:0000259" key="10">
    <source>
        <dbReference type="PROSITE" id="PS50109"/>
    </source>
</evidence>
<evidence type="ECO:0000256" key="9">
    <source>
        <dbReference type="PROSITE-ProRule" id="PRU00169"/>
    </source>
</evidence>
<dbReference type="InterPro" id="IPR000700">
    <property type="entry name" value="PAS-assoc_C"/>
</dbReference>
<comment type="catalytic activity">
    <reaction evidence="1">
        <text>ATP + protein L-histidine = ADP + protein N-phospho-L-histidine.</text>
        <dbReference type="EC" id="2.7.13.3"/>
    </reaction>
</comment>
<dbReference type="Pfam" id="PF00072">
    <property type="entry name" value="Response_reg"/>
    <property type="match status" value="1"/>
</dbReference>
<sequence length="642" mass="71973">MQKLSAVDHQVLFKHLYDDAPIGIALVSMELNWLNINPALSKILGYTEDELLMCSTDDVTHPEDINNTKGLIKELLDGAISTFEVEKRYIHRNGSLIWTSLHVSLLHDQKLPLCFILQIIDNTKNKLSELKLQESIERYTSLKKYNHDAILSFGLDGCIIHGNQMTESLTGYRIEELVGVSISKLIGKKNLNSILTIPNDYTRTEKGINYIKHKDNHEVEVLATLAPIIIHNENMGFYIIVKDMTEQKRLIIEKEAAVKMNQAKSDFLAMMSHEIRTPMNGVIGVAELLLDTNLDPEQIEFVQIIKRSGSSLLTIINDILDFSKIESGKNEINEDPFNLRSAISESMQIILPKALEKNLEITTTVSANVPTVIKGDETKLKQVLMNLLSNAIKFTPNGAVAILVESISQIEDKVCLQFAVRDTGLGVPEEKIVHLFEPFYQVDNIMTRKTEGTGLGLAICKKLVHLLDGEIWYEPGKDQWGSIFSFTAAFQVQTESSQADISLLEGNSIKSSLKVLIAEDNKVNQIVLKKMLEKLGYNATVVENGKEAVEAVKRYPYDIIFMDIQMPLMDGLESTNLIRELLSSNHTTYIVAVTAHAINGDREKYILAGMDEYISKPISVSALSDIFDKFHSLKKLAPKSND</sequence>
<organism evidence="14 15">
    <name type="scientific">Paenibacillus agricola</name>
    <dbReference type="NCBI Taxonomy" id="2716264"/>
    <lineage>
        <taxon>Bacteria</taxon>
        <taxon>Bacillati</taxon>
        <taxon>Bacillota</taxon>
        <taxon>Bacilli</taxon>
        <taxon>Bacillales</taxon>
        <taxon>Paenibacillaceae</taxon>
        <taxon>Paenibacillus</taxon>
    </lineage>
</organism>
<dbReference type="Pfam" id="PF00512">
    <property type="entry name" value="HisKA"/>
    <property type="match status" value="1"/>
</dbReference>
<dbReference type="SMART" id="SM00091">
    <property type="entry name" value="PAS"/>
    <property type="match status" value="2"/>
</dbReference>
<dbReference type="Proteomes" id="UP001165962">
    <property type="component" value="Unassembled WGS sequence"/>
</dbReference>
<feature type="domain" description="PAC" evidence="13">
    <location>
        <begin position="83"/>
        <end position="134"/>
    </location>
</feature>
<keyword evidence="8" id="KW-0902">Two-component regulatory system</keyword>
<reference evidence="14" key="1">
    <citation type="submission" date="2020-03" db="EMBL/GenBank/DDBJ databases">
        <title>Draft sequencing of Paenibacilllus sp. S3N08.</title>
        <authorList>
            <person name="Kim D.-U."/>
        </authorList>
    </citation>
    <scope>NUCLEOTIDE SEQUENCE</scope>
    <source>
        <strain evidence="14">S3N08</strain>
    </source>
</reference>
<keyword evidence="6" id="KW-0418">Kinase</keyword>
<dbReference type="Pfam" id="PF08447">
    <property type="entry name" value="PAS_3"/>
    <property type="match status" value="1"/>
</dbReference>
<evidence type="ECO:0000259" key="13">
    <source>
        <dbReference type="PROSITE" id="PS50113"/>
    </source>
</evidence>
<dbReference type="Gene3D" id="3.30.450.20">
    <property type="entry name" value="PAS domain"/>
    <property type="match status" value="2"/>
</dbReference>
<evidence type="ECO:0000256" key="7">
    <source>
        <dbReference type="ARBA" id="ARBA00022840"/>
    </source>
</evidence>
<dbReference type="SUPFAM" id="SSF47384">
    <property type="entry name" value="Homodimeric domain of signal transducing histidine kinase"/>
    <property type="match status" value="1"/>
</dbReference>
<proteinExistence type="predicted"/>
<feature type="domain" description="Response regulatory" evidence="11">
    <location>
        <begin position="514"/>
        <end position="631"/>
    </location>
</feature>
<dbReference type="SMART" id="SM00387">
    <property type="entry name" value="HATPase_c"/>
    <property type="match status" value="1"/>
</dbReference>
<protein>
    <recommendedName>
        <fullName evidence="2">histidine kinase</fullName>
        <ecNumber evidence="2">2.7.13.3</ecNumber>
    </recommendedName>
</protein>
<evidence type="ECO:0000256" key="8">
    <source>
        <dbReference type="ARBA" id="ARBA00023012"/>
    </source>
</evidence>
<dbReference type="PANTHER" id="PTHR45339">
    <property type="entry name" value="HYBRID SIGNAL TRANSDUCTION HISTIDINE KINASE J"/>
    <property type="match status" value="1"/>
</dbReference>